<dbReference type="Proteomes" id="UP001066276">
    <property type="component" value="Chromosome 5"/>
</dbReference>
<feature type="region of interest" description="Disordered" evidence="1">
    <location>
        <begin position="75"/>
        <end position="106"/>
    </location>
</feature>
<evidence type="ECO:0000313" key="2">
    <source>
        <dbReference type="EMBL" id="KAJ1154343.1"/>
    </source>
</evidence>
<dbReference type="AlphaFoldDB" id="A0AAV7RQU5"/>
<organism evidence="2 3">
    <name type="scientific">Pleurodeles waltl</name>
    <name type="common">Iberian ribbed newt</name>
    <dbReference type="NCBI Taxonomy" id="8319"/>
    <lineage>
        <taxon>Eukaryota</taxon>
        <taxon>Metazoa</taxon>
        <taxon>Chordata</taxon>
        <taxon>Craniata</taxon>
        <taxon>Vertebrata</taxon>
        <taxon>Euteleostomi</taxon>
        <taxon>Amphibia</taxon>
        <taxon>Batrachia</taxon>
        <taxon>Caudata</taxon>
        <taxon>Salamandroidea</taxon>
        <taxon>Salamandridae</taxon>
        <taxon>Pleurodelinae</taxon>
        <taxon>Pleurodeles</taxon>
    </lineage>
</organism>
<comment type="caution">
    <text evidence="2">The sequence shown here is derived from an EMBL/GenBank/DDBJ whole genome shotgun (WGS) entry which is preliminary data.</text>
</comment>
<keyword evidence="3" id="KW-1185">Reference proteome</keyword>
<evidence type="ECO:0000313" key="3">
    <source>
        <dbReference type="Proteomes" id="UP001066276"/>
    </source>
</evidence>
<name>A0AAV7RQU5_PLEWA</name>
<gene>
    <name evidence="2" type="ORF">NDU88_007095</name>
</gene>
<protein>
    <submittedName>
        <fullName evidence="2">Uncharacterized protein</fullName>
    </submittedName>
</protein>
<reference evidence="2" key="1">
    <citation type="journal article" date="2022" name="bioRxiv">
        <title>Sequencing and chromosome-scale assembly of the giantPleurodeles waltlgenome.</title>
        <authorList>
            <person name="Brown T."/>
            <person name="Elewa A."/>
            <person name="Iarovenko S."/>
            <person name="Subramanian E."/>
            <person name="Araus A.J."/>
            <person name="Petzold A."/>
            <person name="Susuki M."/>
            <person name="Suzuki K.-i.T."/>
            <person name="Hayashi T."/>
            <person name="Toyoda A."/>
            <person name="Oliveira C."/>
            <person name="Osipova E."/>
            <person name="Leigh N.D."/>
            <person name="Simon A."/>
            <person name="Yun M.H."/>
        </authorList>
    </citation>
    <scope>NUCLEOTIDE SEQUENCE</scope>
    <source>
        <strain evidence="2">20211129_DDA</strain>
        <tissue evidence="2">Liver</tissue>
    </source>
</reference>
<evidence type="ECO:0000256" key="1">
    <source>
        <dbReference type="SAM" id="MobiDB-lite"/>
    </source>
</evidence>
<sequence length="135" mass="14153">MGHSPSGALRSPLGHTALLGTGRCPASLLPPPEAVFRTWLRSPGEICSGPLFRLRPNAHAGQRLPASIEVLALREGTGRGPPPQTKSWIAPPHTPGQSGGPVTSRIGSQFPARIQAPDRPEMARLVVGIESAPPE</sequence>
<proteinExistence type="predicted"/>
<accession>A0AAV7RQU5</accession>
<dbReference type="EMBL" id="JANPWB010000009">
    <property type="protein sequence ID" value="KAJ1154343.1"/>
    <property type="molecule type" value="Genomic_DNA"/>
</dbReference>